<evidence type="ECO:0000256" key="2">
    <source>
        <dbReference type="ARBA" id="ARBA00023125"/>
    </source>
</evidence>
<protein>
    <submittedName>
        <fullName evidence="5">Phage integrase SAM-like domain-containing protein</fullName>
    </submittedName>
</protein>
<feature type="domain" description="Core-binding (CB)" evidence="4">
    <location>
        <begin position="58"/>
        <end position="132"/>
    </location>
</feature>
<evidence type="ECO:0000259" key="4">
    <source>
        <dbReference type="PROSITE" id="PS51900"/>
    </source>
</evidence>
<dbReference type="InterPro" id="IPR011010">
    <property type="entry name" value="DNA_brk_join_enz"/>
</dbReference>
<evidence type="ECO:0000313" key="6">
    <source>
        <dbReference type="Proteomes" id="UP000829817"/>
    </source>
</evidence>
<dbReference type="InterPro" id="IPR010998">
    <property type="entry name" value="Integrase_recombinase_N"/>
</dbReference>
<dbReference type="Gene3D" id="1.10.150.130">
    <property type="match status" value="1"/>
</dbReference>
<dbReference type="Pfam" id="PF13102">
    <property type="entry name" value="Phage_int_SAM_5"/>
    <property type="match status" value="1"/>
</dbReference>
<dbReference type="InterPro" id="IPR025269">
    <property type="entry name" value="SAM-like_dom"/>
</dbReference>
<dbReference type="Proteomes" id="UP000829817">
    <property type="component" value="Chromosome"/>
</dbReference>
<reference evidence="5 6" key="1">
    <citation type="journal article" date="2022" name="Res Sq">
        <title>Evolution of multicellular longitudinally dividing oral cavity symbionts (Neisseriaceae).</title>
        <authorList>
            <person name="Nyongesa S."/>
            <person name="Weber P."/>
            <person name="Bernet E."/>
            <person name="Pullido F."/>
            <person name="Nieckarz M."/>
            <person name="Delaby M."/>
            <person name="Nieves C."/>
            <person name="Viehboeck T."/>
            <person name="Krause N."/>
            <person name="Rivera-Millot A."/>
            <person name="Nakamura A."/>
            <person name="Vischer N."/>
            <person name="VanNieuwenhze M."/>
            <person name="Brun Y."/>
            <person name="Cava F."/>
            <person name="Bulgheresi S."/>
            <person name="Veyrier F."/>
        </authorList>
    </citation>
    <scope>NUCLEOTIDE SEQUENCE [LARGE SCALE GENOMIC DNA]</scope>
    <source>
        <strain evidence="5 6">CCUG 63373m</strain>
    </source>
</reference>
<dbReference type="InterPro" id="IPR044068">
    <property type="entry name" value="CB"/>
</dbReference>
<dbReference type="PROSITE" id="PS51900">
    <property type="entry name" value="CB"/>
    <property type="match status" value="1"/>
</dbReference>
<evidence type="ECO:0000256" key="1">
    <source>
        <dbReference type="ARBA" id="ARBA00022908"/>
    </source>
</evidence>
<keyword evidence="1" id="KW-0229">DNA integration</keyword>
<accession>A0ABY4E301</accession>
<proteinExistence type="predicted"/>
<keyword evidence="2 3" id="KW-0238">DNA-binding</keyword>
<sequence length="178" mass="21274">MPIYKRKNGMWYVDITTPSGRRIRQTIGTKNEQEAQRLYHKLKYELWSEQHFDEKPEKLWEEAAIRWIDEMQAKKSIANDLCRLRQLPELRGHYLNHLSREFIMAVVAAKPCSDSTKNRYLALIRAILNKAIKEWGWLDKASYLKLYREPKRRIRWPTKQEAEKLIASLPPHGRHGCF</sequence>
<keyword evidence="6" id="KW-1185">Reference proteome</keyword>
<organism evidence="5 6">
    <name type="scientific">Uruburuella testudinis</name>
    <dbReference type="NCBI Taxonomy" id="1282863"/>
    <lineage>
        <taxon>Bacteria</taxon>
        <taxon>Pseudomonadati</taxon>
        <taxon>Pseudomonadota</taxon>
        <taxon>Betaproteobacteria</taxon>
        <taxon>Neisseriales</taxon>
        <taxon>Neisseriaceae</taxon>
        <taxon>Uruburuella</taxon>
    </lineage>
</organism>
<evidence type="ECO:0000313" key="5">
    <source>
        <dbReference type="EMBL" id="UOO83301.1"/>
    </source>
</evidence>
<gene>
    <name evidence="5" type="ORF">LVJ83_04995</name>
</gene>
<dbReference type="EMBL" id="CP091508">
    <property type="protein sequence ID" value="UOO83301.1"/>
    <property type="molecule type" value="Genomic_DNA"/>
</dbReference>
<name>A0ABY4E301_9NEIS</name>
<evidence type="ECO:0000256" key="3">
    <source>
        <dbReference type="PROSITE-ProRule" id="PRU01248"/>
    </source>
</evidence>
<dbReference type="SUPFAM" id="SSF56349">
    <property type="entry name" value="DNA breaking-rejoining enzymes"/>
    <property type="match status" value="1"/>
</dbReference>